<keyword evidence="8" id="KW-1185">Reference proteome</keyword>
<dbReference type="GO" id="GO:0016020">
    <property type="term" value="C:membrane"/>
    <property type="evidence" value="ECO:0007669"/>
    <property type="project" value="UniProtKB-SubCell"/>
</dbReference>
<reference evidence="9" key="1">
    <citation type="submission" date="2017-02" db="UniProtKB">
        <authorList>
            <consortium name="WormBaseParasite"/>
        </authorList>
    </citation>
    <scope>IDENTIFICATION</scope>
</reference>
<proteinExistence type="inferred from homology"/>
<evidence type="ECO:0000256" key="2">
    <source>
        <dbReference type="ARBA" id="ARBA00008821"/>
    </source>
</evidence>
<dbReference type="AlphaFoldDB" id="A0A0N4X4P5"/>
<feature type="transmembrane region" description="Helical" evidence="6">
    <location>
        <begin position="95"/>
        <end position="113"/>
    </location>
</feature>
<comment type="subcellular location">
    <subcellularLocation>
        <location evidence="1">Membrane</location>
        <topology evidence="1">Multi-pass membrane protein</topology>
    </subcellularLocation>
</comment>
<evidence type="ECO:0000313" key="7">
    <source>
        <dbReference type="EMBL" id="VDO76545.1"/>
    </source>
</evidence>
<evidence type="ECO:0000256" key="5">
    <source>
        <dbReference type="ARBA" id="ARBA00023136"/>
    </source>
</evidence>
<dbReference type="GO" id="GO:0022857">
    <property type="term" value="F:transmembrane transporter activity"/>
    <property type="evidence" value="ECO:0007669"/>
    <property type="project" value="InterPro"/>
</dbReference>
<keyword evidence="4 6" id="KW-1133">Transmembrane helix</keyword>
<dbReference type="InterPro" id="IPR006043">
    <property type="entry name" value="NCS2"/>
</dbReference>
<feature type="transmembrane region" description="Helical" evidence="6">
    <location>
        <begin position="198"/>
        <end position="216"/>
    </location>
</feature>
<evidence type="ECO:0000256" key="4">
    <source>
        <dbReference type="ARBA" id="ARBA00022989"/>
    </source>
</evidence>
<evidence type="ECO:0000256" key="1">
    <source>
        <dbReference type="ARBA" id="ARBA00004141"/>
    </source>
</evidence>
<dbReference type="Pfam" id="PF00860">
    <property type="entry name" value="Xan_ur_permease"/>
    <property type="match status" value="1"/>
</dbReference>
<feature type="transmembrane region" description="Helical" evidence="6">
    <location>
        <begin position="133"/>
        <end position="159"/>
    </location>
</feature>
<name>A0A0N4X4P5_HAEPC</name>
<dbReference type="EMBL" id="UZAF01021223">
    <property type="protein sequence ID" value="VDO76545.1"/>
    <property type="molecule type" value="Genomic_DNA"/>
</dbReference>
<keyword evidence="5 6" id="KW-0472">Membrane</keyword>
<dbReference type="OMA" id="YCSIRIS"/>
<accession>A0A0N4X4P5</accession>
<protein>
    <submittedName>
        <fullName evidence="9">Nucleobase-ascorbate transporter 10</fullName>
    </submittedName>
</protein>
<evidence type="ECO:0000313" key="8">
    <source>
        <dbReference type="Proteomes" id="UP000268014"/>
    </source>
</evidence>
<dbReference type="WBParaSite" id="HPLM_0001933701-mRNA-1">
    <property type="protein sequence ID" value="HPLM_0001933701-mRNA-1"/>
    <property type="gene ID" value="HPLM_0001933701"/>
</dbReference>
<dbReference type="Proteomes" id="UP000268014">
    <property type="component" value="Unassembled WGS sequence"/>
</dbReference>
<organism evidence="9">
    <name type="scientific">Haemonchus placei</name>
    <name type="common">Barber's pole worm</name>
    <dbReference type="NCBI Taxonomy" id="6290"/>
    <lineage>
        <taxon>Eukaryota</taxon>
        <taxon>Metazoa</taxon>
        <taxon>Ecdysozoa</taxon>
        <taxon>Nematoda</taxon>
        <taxon>Chromadorea</taxon>
        <taxon>Rhabditida</taxon>
        <taxon>Rhabditina</taxon>
        <taxon>Rhabditomorpha</taxon>
        <taxon>Strongyloidea</taxon>
        <taxon>Trichostrongylidae</taxon>
        <taxon>Haemonchus</taxon>
    </lineage>
</organism>
<sequence length="321" mass="34619">MGGKTPVSDDISVPTVTGKVNGKKKNSAVFKRFNCCVAFKQVMVCVSALLTVPFLVTDSLCAGDSSAKLLNELISSTFVVSGLSTIIQTMVGMRLALLQGTAFAYVPSVQVFMGKCMVNSTTYVPEHEYYGRLALMQGCLMASALVPILIGFTGIVGVLTKFIGPLTMQGCLMASALVPILIGFTGIVGVLTKFIGPLTVSPLMLLLAFSQVNTMVDKISLHWVAIIQAITLFITILYLADVLVPLPGIKYGKLHWYRTNLFGQYPYLIAIVISWAFCLFLTVCNLAEEGGPARVDIPHKVNAIRNSAWLAIPYPGMFVFG</sequence>
<evidence type="ECO:0000313" key="9">
    <source>
        <dbReference type="WBParaSite" id="HPLM_0001933701-mRNA-1"/>
    </source>
</evidence>
<feature type="transmembrane region" description="Helical" evidence="6">
    <location>
        <begin position="171"/>
        <end position="192"/>
    </location>
</feature>
<feature type="transmembrane region" description="Helical" evidence="6">
    <location>
        <begin position="264"/>
        <end position="287"/>
    </location>
</feature>
<reference evidence="7 8" key="2">
    <citation type="submission" date="2018-11" db="EMBL/GenBank/DDBJ databases">
        <authorList>
            <consortium name="Pathogen Informatics"/>
        </authorList>
    </citation>
    <scope>NUCLEOTIDE SEQUENCE [LARGE SCALE GENOMIC DNA]</scope>
    <source>
        <strain evidence="7 8">MHpl1</strain>
    </source>
</reference>
<feature type="transmembrane region" description="Helical" evidence="6">
    <location>
        <begin position="223"/>
        <end position="244"/>
    </location>
</feature>
<evidence type="ECO:0000256" key="6">
    <source>
        <dbReference type="SAM" id="Phobius"/>
    </source>
</evidence>
<dbReference type="STRING" id="6290.A0A0N4X4P5"/>
<dbReference type="OrthoDB" id="1641903at2759"/>
<evidence type="ECO:0000256" key="3">
    <source>
        <dbReference type="ARBA" id="ARBA00022692"/>
    </source>
</evidence>
<gene>
    <name evidence="7" type="ORF">HPLM_LOCUS19329</name>
</gene>
<keyword evidence="3 6" id="KW-0812">Transmembrane</keyword>
<comment type="similarity">
    <text evidence="2">Belongs to the nucleobase:cation symporter-2 (NCS2) (TC 2.A.40) family.</text>
</comment>
<dbReference type="PANTHER" id="PTHR11119">
    <property type="entry name" value="XANTHINE-URACIL / VITAMIN C PERMEASE FAMILY MEMBER"/>
    <property type="match status" value="1"/>
</dbReference>